<proteinExistence type="predicted"/>
<feature type="chain" id="PRO_5047542148" description="DUF4309 domain-containing protein" evidence="1">
    <location>
        <begin position="21"/>
        <end position="192"/>
    </location>
</feature>
<dbReference type="Proteomes" id="UP001597568">
    <property type="component" value="Unassembled WGS sequence"/>
</dbReference>
<sequence length="192" mass="21668">MKKKLLIITVILVMFYPSLFSESSEASAKKITMTEMKTLSKKGKLPNSNGKIGMTFKKLKKQNPEGTINEISPLISYQASDFLYPTVYYLNVDSISRLKGSTKVVAIKKTYFTADFTILPTKKVMNKYFPKKEVVTEPGLLDGLPGSKRNIHETGKYYITNKVYEVEFFPDVMILSVGTNKGIIASLYDLTY</sequence>
<comment type="caution">
    <text evidence="2">The sequence shown here is derived from an EMBL/GenBank/DDBJ whole genome shotgun (WGS) entry which is preliminary data.</text>
</comment>
<evidence type="ECO:0000256" key="1">
    <source>
        <dbReference type="SAM" id="SignalP"/>
    </source>
</evidence>
<reference evidence="3" key="1">
    <citation type="journal article" date="2019" name="Int. J. Syst. Evol. Microbiol.">
        <title>The Global Catalogue of Microorganisms (GCM) 10K type strain sequencing project: providing services to taxonomists for standard genome sequencing and annotation.</title>
        <authorList>
            <consortium name="The Broad Institute Genomics Platform"/>
            <consortium name="The Broad Institute Genome Sequencing Center for Infectious Disease"/>
            <person name="Wu L."/>
            <person name="Ma J."/>
        </authorList>
    </citation>
    <scope>NUCLEOTIDE SEQUENCE [LARGE SCALE GENOMIC DNA]</scope>
    <source>
        <strain evidence="3">KCTC 33522</strain>
    </source>
</reference>
<name>A0ABW5Y1I7_9BACL</name>
<evidence type="ECO:0000313" key="3">
    <source>
        <dbReference type="Proteomes" id="UP001597568"/>
    </source>
</evidence>
<keyword evidence="3" id="KW-1185">Reference proteome</keyword>
<protein>
    <recommendedName>
        <fullName evidence="4">DUF4309 domain-containing protein</fullName>
    </recommendedName>
</protein>
<organism evidence="2 3">
    <name type="scientific">Kurthia populi</name>
    <dbReference type="NCBI Taxonomy" id="1562132"/>
    <lineage>
        <taxon>Bacteria</taxon>
        <taxon>Bacillati</taxon>
        <taxon>Bacillota</taxon>
        <taxon>Bacilli</taxon>
        <taxon>Bacillales</taxon>
        <taxon>Caryophanaceae</taxon>
        <taxon>Kurthia</taxon>
    </lineage>
</organism>
<keyword evidence="1" id="KW-0732">Signal</keyword>
<dbReference type="EMBL" id="JBHUOR010000101">
    <property type="protein sequence ID" value="MFD2869140.1"/>
    <property type="molecule type" value="Genomic_DNA"/>
</dbReference>
<feature type="signal peptide" evidence="1">
    <location>
        <begin position="1"/>
        <end position="20"/>
    </location>
</feature>
<evidence type="ECO:0008006" key="4">
    <source>
        <dbReference type="Google" id="ProtNLM"/>
    </source>
</evidence>
<evidence type="ECO:0000313" key="2">
    <source>
        <dbReference type="EMBL" id="MFD2869140.1"/>
    </source>
</evidence>
<dbReference type="RefSeq" id="WP_380147958.1">
    <property type="nucleotide sequence ID" value="NZ_JBHUOR010000101.1"/>
</dbReference>
<gene>
    <name evidence="2" type="ORF">ACFSY7_11610</name>
</gene>
<accession>A0ABW5Y1I7</accession>